<keyword evidence="4 7" id="KW-0812">Transmembrane</keyword>
<dbReference type="EMBL" id="MFNE01000030">
    <property type="protein sequence ID" value="OGG94919.1"/>
    <property type="molecule type" value="Genomic_DNA"/>
</dbReference>
<evidence type="ECO:0000313" key="9">
    <source>
        <dbReference type="EMBL" id="OGG94919.1"/>
    </source>
</evidence>
<dbReference type="AlphaFoldDB" id="A0A1F6G9Z7"/>
<dbReference type="Gene3D" id="1.10.3720.10">
    <property type="entry name" value="MetI-like"/>
    <property type="match status" value="1"/>
</dbReference>
<dbReference type="GO" id="GO:0005886">
    <property type="term" value="C:plasma membrane"/>
    <property type="evidence" value="ECO:0007669"/>
    <property type="project" value="UniProtKB-SubCell"/>
</dbReference>
<protein>
    <recommendedName>
        <fullName evidence="8">ABC transmembrane type-1 domain-containing protein</fullName>
    </recommendedName>
</protein>
<accession>A0A1F6G9Z7</accession>
<keyword evidence="3" id="KW-1003">Cell membrane</keyword>
<comment type="subcellular location">
    <subcellularLocation>
        <location evidence="1 7">Cell membrane</location>
        <topology evidence="1 7">Multi-pass membrane protein</topology>
    </subcellularLocation>
</comment>
<dbReference type="STRING" id="1817772.A2527_06160"/>
<dbReference type="SUPFAM" id="SSF161098">
    <property type="entry name" value="MetI-like"/>
    <property type="match status" value="1"/>
</dbReference>
<dbReference type="Proteomes" id="UP000178449">
    <property type="component" value="Unassembled WGS sequence"/>
</dbReference>
<reference evidence="9 10" key="1">
    <citation type="journal article" date="2016" name="Nat. Commun.">
        <title>Thousands of microbial genomes shed light on interconnected biogeochemical processes in an aquifer system.</title>
        <authorList>
            <person name="Anantharaman K."/>
            <person name="Brown C.T."/>
            <person name="Hug L.A."/>
            <person name="Sharon I."/>
            <person name="Castelle C.J."/>
            <person name="Probst A.J."/>
            <person name="Thomas B.C."/>
            <person name="Singh A."/>
            <person name="Wilkins M.J."/>
            <person name="Karaoz U."/>
            <person name="Brodie E.L."/>
            <person name="Williams K.H."/>
            <person name="Hubbard S.S."/>
            <person name="Banfield J.F."/>
        </authorList>
    </citation>
    <scope>NUCLEOTIDE SEQUENCE [LARGE SCALE GENOMIC DNA]</scope>
</reference>
<evidence type="ECO:0000256" key="3">
    <source>
        <dbReference type="ARBA" id="ARBA00022475"/>
    </source>
</evidence>
<evidence type="ECO:0000256" key="5">
    <source>
        <dbReference type="ARBA" id="ARBA00022989"/>
    </source>
</evidence>
<proteinExistence type="inferred from homology"/>
<sequence length="294" mass="32153">MLVVALLTTFGIHLCLSALPPKRLVDPNAKVEEQVSVRKWEMSHYLTWITSTLAFQMPISDQGTGEWEVKEFWLRVKNSLTLCLISFLIAAGLGVFLGTLDATLEFEPLSGPPSGPTWHSFKLVQGLIFVASSLPAYILAYLLFLGWGSDSSTFLAVVSLGLGSALAVDVARLTQNSHARELRSRYIESAIANGLKTQGLWPRPGYVGWHAFRNSLITILPVTAMKLPLIVSSAMIVEVVFDLPGLGESLLRALIGQDVPKILSIVLTSALFAQFCVFLSELLVYLLNPKGRVV</sequence>
<comment type="similarity">
    <text evidence="7">Belongs to the binding-protein-dependent transport system permease family.</text>
</comment>
<feature type="transmembrane region" description="Helical" evidence="7">
    <location>
        <begin position="261"/>
        <end position="287"/>
    </location>
</feature>
<evidence type="ECO:0000256" key="1">
    <source>
        <dbReference type="ARBA" id="ARBA00004651"/>
    </source>
</evidence>
<evidence type="ECO:0000256" key="4">
    <source>
        <dbReference type="ARBA" id="ARBA00022692"/>
    </source>
</evidence>
<feature type="transmembrane region" description="Helical" evidence="7">
    <location>
        <begin position="123"/>
        <end position="147"/>
    </location>
</feature>
<dbReference type="Pfam" id="PF00528">
    <property type="entry name" value="BPD_transp_1"/>
    <property type="match status" value="1"/>
</dbReference>
<keyword evidence="5 7" id="KW-1133">Transmembrane helix</keyword>
<name>A0A1F6G9Z7_9PROT</name>
<evidence type="ECO:0000259" key="8">
    <source>
        <dbReference type="PROSITE" id="PS50928"/>
    </source>
</evidence>
<organism evidence="9 10">
    <name type="scientific">Candidatus Lambdaproteobacteria bacterium RIFOXYD2_FULL_50_16</name>
    <dbReference type="NCBI Taxonomy" id="1817772"/>
    <lineage>
        <taxon>Bacteria</taxon>
        <taxon>Pseudomonadati</taxon>
        <taxon>Pseudomonadota</taxon>
        <taxon>Candidatus Lambdaproteobacteria</taxon>
    </lineage>
</organism>
<gene>
    <name evidence="9" type="ORF">A2527_06160</name>
</gene>
<dbReference type="CDD" id="cd06261">
    <property type="entry name" value="TM_PBP2"/>
    <property type="match status" value="1"/>
</dbReference>
<evidence type="ECO:0000256" key="6">
    <source>
        <dbReference type="ARBA" id="ARBA00023136"/>
    </source>
</evidence>
<evidence type="ECO:0000256" key="7">
    <source>
        <dbReference type="RuleBase" id="RU363032"/>
    </source>
</evidence>
<keyword evidence="2 7" id="KW-0813">Transport</keyword>
<dbReference type="GO" id="GO:0055085">
    <property type="term" value="P:transmembrane transport"/>
    <property type="evidence" value="ECO:0007669"/>
    <property type="project" value="InterPro"/>
</dbReference>
<dbReference type="InterPro" id="IPR000515">
    <property type="entry name" value="MetI-like"/>
</dbReference>
<feature type="transmembrane region" description="Helical" evidence="7">
    <location>
        <begin position="216"/>
        <end position="241"/>
    </location>
</feature>
<dbReference type="PANTHER" id="PTHR43163:SF6">
    <property type="entry name" value="DIPEPTIDE TRANSPORT SYSTEM PERMEASE PROTEIN DPPB-RELATED"/>
    <property type="match status" value="1"/>
</dbReference>
<keyword evidence="6 7" id="KW-0472">Membrane</keyword>
<comment type="caution">
    <text evidence="9">The sequence shown here is derived from an EMBL/GenBank/DDBJ whole genome shotgun (WGS) entry which is preliminary data.</text>
</comment>
<feature type="domain" description="ABC transmembrane type-1" evidence="8">
    <location>
        <begin position="76"/>
        <end position="284"/>
    </location>
</feature>
<dbReference type="PROSITE" id="PS50928">
    <property type="entry name" value="ABC_TM1"/>
    <property type="match status" value="1"/>
</dbReference>
<dbReference type="PANTHER" id="PTHR43163">
    <property type="entry name" value="DIPEPTIDE TRANSPORT SYSTEM PERMEASE PROTEIN DPPB-RELATED"/>
    <property type="match status" value="1"/>
</dbReference>
<dbReference type="InterPro" id="IPR035906">
    <property type="entry name" value="MetI-like_sf"/>
</dbReference>
<evidence type="ECO:0000313" key="10">
    <source>
        <dbReference type="Proteomes" id="UP000178449"/>
    </source>
</evidence>
<evidence type="ECO:0000256" key="2">
    <source>
        <dbReference type="ARBA" id="ARBA00022448"/>
    </source>
</evidence>
<feature type="transmembrane region" description="Helical" evidence="7">
    <location>
        <begin position="79"/>
        <end position="102"/>
    </location>
</feature>